<organism evidence="1 2">
    <name type="scientific">Acetobacter aceti</name>
    <dbReference type="NCBI Taxonomy" id="435"/>
    <lineage>
        <taxon>Bacteria</taxon>
        <taxon>Pseudomonadati</taxon>
        <taxon>Pseudomonadota</taxon>
        <taxon>Alphaproteobacteria</taxon>
        <taxon>Acetobacterales</taxon>
        <taxon>Acetobacteraceae</taxon>
        <taxon>Acetobacter</taxon>
        <taxon>Acetobacter subgen. Acetobacter</taxon>
    </lineage>
</organism>
<dbReference type="KEGG" id="aace:A0U92_02690"/>
<protein>
    <submittedName>
        <fullName evidence="1">Uncharacterized protein</fullName>
    </submittedName>
</protein>
<dbReference type="EMBL" id="CP014692">
    <property type="protein sequence ID" value="AQS83862.1"/>
    <property type="molecule type" value="Genomic_DNA"/>
</dbReference>
<dbReference type="OrthoDB" id="9852536at2"/>
<reference evidence="1 2" key="1">
    <citation type="submission" date="2016-03" db="EMBL/GenBank/DDBJ databases">
        <title>Acetic acid bacteria sequencing.</title>
        <authorList>
            <person name="Brandt J."/>
            <person name="Jakob F."/>
            <person name="Vogel R.F."/>
        </authorList>
    </citation>
    <scope>NUCLEOTIDE SEQUENCE [LARGE SCALE GENOMIC DNA]</scope>
    <source>
        <strain evidence="1 2">TMW2.1153</strain>
    </source>
</reference>
<name>A0A1U9KDK3_ACEAC</name>
<gene>
    <name evidence="1" type="ORF">A0U92_02690</name>
</gene>
<evidence type="ECO:0000313" key="1">
    <source>
        <dbReference type="EMBL" id="AQS83862.1"/>
    </source>
</evidence>
<dbReference type="AlphaFoldDB" id="A0A1U9KDK3"/>
<accession>A0A1U9KDK3</accession>
<dbReference type="RefSeq" id="WP_077811904.1">
    <property type="nucleotide sequence ID" value="NZ_CP014692.1"/>
</dbReference>
<sequence>MALLRLENGEIFTDISKINELVTPMEIGAFNVPADFLAFANDPTTKFNRQFANRLYNDVATGVERLLARHNFTFQARRIGIYVPPVKPGDSRQFITLFDSDAEVEPTSLRDEDFKAYMTPHRFPVLDFHFCFAGTMAKGLKLQNGTEAVIYIFPGEWMRVRPTVLNWPIFQSGSPVVGLSYFAEKENEHGAYDMELHPEYKPKAVTSF</sequence>
<evidence type="ECO:0000313" key="2">
    <source>
        <dbReference type="Proteomes" id="UP000188937"/>
    </source>
</evidence>
<keyword evidence="2" id="KW-1185">Reference proteome</keyword>
<dbReference type="Proteomes" id="UP000188937">
    <property type="component" value="Chromosome"/>
</dbReference>
<proteinExistence type="predicted"/>